<evidence type="ECO:0000313" key="3">
    <source>
        <dbReference type="Proteomes" id="UP000515307"/>
    </source>
</evidence>
<geneLocation type="plasmid" evidence="2 3">
    <name>unnamed1</name>
</geneLocation>
<dbReference type="AlphaFoldDB" id="A0A7G7BW70"/>
<gene>
    <name evidence="2" type="ORF">F0344_34510</name>
</gene>
<feature type="region of interest" description="Disordered" evidence="1">
    <location>
        <begin position="88"/>
        <end position="145"/>
    </location>
</feature>
<evidence type="ECO:0000313" key="2">
    <source>
        <dbReference type="EMBL" id="QNE79585.1"/>
    </source>
</evidence>
<feature type="compositionally biased region" description="Basic residues" evidence="1">
    <location>
        <begin position="1"/>
        <end position="10"/>
    </location>
</feature>
<accession>A0A7G7BW70</accession>
<organism evidence="2 3">
    <name type="scientific">Streptomyces finlayi</name>
    <dbReference type="NCBI Taxonomy" id="67296"/>
    <lineage>
        <taxon>Bacteria</taxon>
        <taxon>Bacillati</taxon>
        <taxon>Actinomycetota</taxon>
        <taxon>Actinomycetes</taxon>
        <taxon>Kitasatosporales</taxon>
        <taxon>Streptomycetaceae</taxon>
        <taxon>Streptomyces</taxon>
    </lineage>
</organism>
<reference evidence="3" key="1">
    <citation type="submission" date="2019-10" db="EMBL/GenBank/DDBJ databases">
        <title>Antimicrobial potential of Antarctic Bacteria.</title>
        <authorList>
            <person name="Benaud N."/>
            <person name="Edwards R.J."/>
            <person name="Ferrari B.C."/>
        </authorList>
    </citation>
    <scope>NUCLEOTIDE SEQUENCE [LARGE SCALE GENOMIC DNA]</scope>
    <source>
        <strain evidence="3">NBSH44</strain>
        <plasmid evidence="3">unnamed1</plasmid>
    </source>
</reference>
<protein>
    <submittedName>
        <fullName evidence="2">Uncharacterized protein</fullName>
    </submittedName>
</protein>
<feature type="region of interest" description="Disordered" evidence="1">
    <location>
        <begin position="1"/>
        <end position="33"/>
    </location>
</feature>
<dbReference type="EMBL" id="CP045703">
    <property type="protein sequence ID" value="QNE79585.1"/>
    <property type="molecule type" value="Genomic_DNA"/>
</dbReference>
<dbReference type="Proteomes" id="UP000515307">
    <property type="component" value="Plasmid unnamed1"/>
</dbReference>
<dbReference type="KEGG" id="sfiy:F0344_34510"/>
<sequence>MAVRRGRAHRDRGGGRLCGPAQLLGNGGEEGRRSCELTQAPRDLGEGSVLKYAGRTVRARKCGDPPVRVNLARPKRVPTLAQERALERAMAARSTCPECKRRTGSASTAPTNSASSPRRTTRNSTSTSPRCEEQDLTPAGLGQAA</sequence>
<name>A0A7G7BW70_9ACTN</name>
<keyword evidence="2" id="KW-0614">Plasmid</keyword>
<evidence type="ECO:0000256" key="1">
    <source>
        <dbReference type="SAM" id="MobiDB-lite"/>
    </source>
</evidence>
<proteinExistence type="predicted"/>
<keyword evidence="3" id="KW-1185">Reference proteome</keyword>
<feature type="compositionally biased region" description="Low complexity" evidence="1">
    <location>
        <begin position="105"/>
        <end position="129"/>
    </location>
</feature>